<dbReference type="Pfam" id="PF05258">
    <property type="entry name" value="DciA"/>
    <property type="match status" value="1"/>
</dbReference>
<sequence>MRDSRPLLLDTLFDDTDLLRNVQQRAIALIKLNKTVKALLPKQLHEFCRVANYRQGILVLEVANASWLTLLRYEQQTLLSTLRVEILPSLVSIDIKINPKLSINKQTAENLVHRYIPESTKNDTPMRQLSVHSAEQLRELAARSPKRLKEKLERLAALAGERVTSATSRNDISGTKKP</sequence>
<gene>
    <name evidence="1" type="ORF">HYN51_05605</name>
</gene>
<name>A0A2Y9TX12_9GAMM</name>
<reference evidence="1 2" key="1">
    <citation type="journal article" date="2019" name="Int. J. Syst. Evol. Microbiol.">
        <title>Limnobaculum parvum gen. nov., sp. nov., isolated from a freshwater lake.</title>
        <authorList>
            <person name="Baek C."/>
            <person name="Shin S.K."/>
            <person name="Yi H."/>
        </authorList>
    </citation>
    <scope>NUCLEOTIDE SEQUENCE [LARGE SCALE GENOMIC DNA]</scope>
    <source>
        <strain evidence="1 2">HYN0051</strain>
    </source>
</reference>
<dbReference type="Proteomes" id="UP000244908">
    <property type="component" value="Chromosome"/>
</dbReference>
<dbReference type="KEGG" id="lpv:HYN51_05605"/>
<organism evidence="1 2">
    <name type="scientific">Limnobaculum parvum</name>
    <dbReference type="NCBI Taxonomy" id="2172103"/>
    <lineage>
        <taxon>Bacteria</taxon>
        <taxon>Pseudomonadati</taxon>
        <taxon>Pseudomonadota</taxon>
        <taxon>Gammaproteobacteria</taxon>
        <taxon>Enterobacterales</taxon>
        <taxon>Budviciaceae</taxon>
        <taxon>Limnobaculum</taxon>
    </lineage>
</organism>
<dbReference type="OrthoDB" id="5767011at2"/>
<evidence type="ECO:0000313" key="1">
    <source>
        <dbReference type="EMBL" id="AWH88080.1"/>
    </source>
</evidence>
<protein>
    <submittedName>
        <fullName evidence="1">DUF721 domain-containing protein</fullName>
    </submittedName>
</protein>
<dbReference type="InterPro" id="IPR007922">
    <property type="entry name" value="DciA-like"/>
</dbReference>
<dbReference type="AlphaFoldDB" id="A0A2Y9TX12"/>
<proteinExistence type="predicted"/>
<dbReference type="EMBL" id="CP029185">
    <property type="protein sequence ID" value="AWH88080.1"/>
    <property type="molecule type" value="Genomic_DNA"/>
</dbReference>
<evidence type="ECO:0000313" key="2">
    <source>
        <dbReference type="Proteomes" id="UP000244908"/>
    </source>
</evidence>
<dbReference type="RefSeq" id="WP_108900155.1">
    <property type="nucleotide sequence ID" value="NZ_CP029185.2"/>
</dbReference>
<accession>A0A2Y9TX12</accession>
<keyword evidence="2" id="KW-1185">Reference proteome</keyword>